<evidence type="ECO:0000256" key="1">
    <source>
        <dbReference type="SAM" id="Phobius"/>
    </source>
</evidence>
<keyword evidence="1" id="KW-0812">Transmembrane</keyword>
<reference evidence="3" key="1">
    <citation type="journal article" date="2019" name="Int. J. Syst. Evol. Microbiol.">
        <title>The Global Catalogue of Microorganisms (GCM) 10K type strain sequencing project: providing services to taxonomists for standard genome sequencing and annotation.</title>
        <authorList>
            <consortium name="The Broad Institute Genomics Platform"/>
            <consortium name="The Broad Institute Genome Sequencing Center for Infectious Disease"/>
            <person name="Wu L."/>
            <person name="Ma J."/>
        </authorList>
    </citation>
    <scope>NUCLEOTIDE SEQUENCE [LARGE SCALE GENOMIC DNA]</scope>
    <source>
        <strain evidence="3">JCM 14319</strain>
    </source>
</reference>
<evidence type="ECO:0000313" key="3">
    <source>
        <dbReference type="Proteomes" id="UP001500506"/>
    </source>
</evidence>
<dbReference type="Proteomes" id="UP001500506">
    <property type="component" value="Unassembled WGS sequence"/>
</dbReference>
<proteinExistence type="predicted"/>
<organism evidence="2 3">
    <name type="scientific">Agromyces humatus</name>
    <dbReference type="NCBI Taxonomy" id="279573"/>
    <lineage>
        <taxon>Bacteria</taxon>
        <taxon>Bacillati</taxon>
        <taxon>Actinomycetota</taxon>
        <taxon>Actinomycetes</taxon>
        <taxon>Micrococcales</taxon>
        <taxon>Microbacteriaceae</taxon>
        <taxon>Agromyces</taxon>
    </lineage>
</organism>
<protein>
    <submittedName>
        <fullName evidence="2">Uncharacterized protein</fullName>
    </submittedName>
</protein>
<sequence length="81" mass="9072">MQPSRFWHAVLMDTLAAPIPDPNSLDLLWGAGLIGIIIGLVIYLAVLALMLWIGYLIIKAAVRNGLREHTLWLESRRGPLR</sequence>
<keyword evidence="1" id="KW-1133">Transmembrane helix</keyword>
<keyword evidence="1" id="KW-0472">Membrane</keyword>
<feature type="transmembrane region" description="Helical" evidence="1">
    <location>
        <begin position="27"/>
        <end position="58"/>
    </location>
</feature>
<dbReference type="EMBL" id="BAAANH010000005">
    <property type="protein sequence ID" value="GAA1763271.1"/>
    <property type="molecule type" value="Genomic_DNA"/>
</dbReference>
<gene>
    <name evidence="2" type="ORF">GCM10009747_23480</name>
</gene>
<name>A0ABP4WY49_9MICO</name>
<accession>A0ABP4WY49</accession>
<keyword evidence="3" id="KW-1185">Reference proteome</keyword>
<evidence type="ECO:0000313" key="2">
    <source>
        <dbReference type="EMBL" id="GAA1763271.1"/>
    </source>
</evidence>
<comment type="caution">
    <text evidence="2">The sequence shown here is derived from an EMBL/GenBank/DDBJ whole genome shotgun (WGS) entry which is preliminary data.</text>
</comment>